<dbReference type="OrthoDB" id="536948at2759"/>
<dbReference type="PANTHER" id="PTHR47653:SF1">
    <property type="entry name" value="DELETED IN MALIGNANT BRAIN TUMORS 1 PROTEIN"/>
    <property type="match status" value="1"/>
</dbReference>
<accession>A0A8K0KMU0</accession>
<reference evidence="4" key="2">
    <citation type="submission" date="2017-10" db="EMBL/GenBank/DDBJ databases">
        <title>Ladona fulva Genome sequencing and assembly.</title>
        <authorList>
            <person name="Murali S."/>
            <person name="Richards S."/>
            <person name="Bandaranaike D."/>
            <person name="Bellair M."/>
            <person name="Blankenburg K."/>
            <person name="Chao H."/>
            <person name="Dinh H."/>
            <person name="Doddapaneni H."/>
            <person name="Dugan-Rocha S."/>
            <person name="Elkadiri S."/>
            <person name="Gnanaolivu R."/>
            <person name="Hernandez B."/>
            <person name="Skinner E."/>
            <person name="Javaid M."/>
            <person name="Lee S."/>
            <person name="Li M."/>
            <person name="Ming W."/>
            <person name="Munidasa M."/>
            <person name="Muniz J."/>
            <person name="Nguyen L."/>
            <person name="Hughes D."/>
            <person name="Osuji N."/>
            <person name="Pu L.-L."/>
            <person name="Puazo M."/>
            <person name="Qu C."/>
            <person name="Quiroz J."/>
            <person name="Raj R."/>
            <person name="Weissenberger G."/>
            <person name="Xin Y."/>
            <person name="Zou X."/>
            <person name="Han Y."/>
            <person name="Worley K."/>
            <person name="Muzny D."/>
            <person name="Gibbs R."/>
        </authorList>
    </citation>
    <scope>NUCLEOTIDE SEQUENCE</scope>
    <source>
        <strain evidence="4">Sampled in the wild</strain>
    </source>
</reference>
<evidence type="ECO:0000256" key="2">
    <source>
        <dbReference type="ARBA" id="ARBA00022737"/>
    </source>
</evidence>
<keyword evidence="5" id="KW-1185">Reference proteome</keyword>
<dbReference type="GO" id="GO:0045217">
    <property type="term" value="P:cell-cell junction maintenance"/>
    <property type="evidence" value="ECO:0007669"/>
    <property type="project" value="TreeGrafter"/>
</dbReference>
<dbReference type="PANTHER" id="PTHR47653">
    <property type="entry name" value="PROTEIN BARK BEETLE"/>
    <property type="match status" value="1"/>
</dbReference>
<protein>
    <submittedName>
        <fullName evidence="4">Uncharacterized protein</fullName>
    </submittedName>
</protein>
<dbReference type="Proteomes" id="UP000792457">
    <property type="component" value="Unassembled WGS sequence"/>
</dbReference>
<keyword evidence="2" id="KW-0677">Repeat</keyword>
<dbReference type="InterPro" id="IPR053243">
    <property type="entry name" value="SJ_maturation_regulator"/>
</dbReference>
<dbReference type="GO" id="GO:0016020">
    <property type="term" value="C:membrane"/>
    <property type="evidence" value="ECO:0007669"/>
    <property type="project" value="TreeGrafter"/>
</dbReference>
<comment type="caution">
    <text evidence="4">The sequence shown here is derived from an EMBL/GenBank/DDBJ whole genome shotgun (WGS) entry which is preliminary data.</text>
</comment>
<sequence length="446" mass="49819">MEFVRIIGAGVLHNEKAPAVQSIGKSPVLSNINISNCASHGFNVISPTDAMKMLFNRVEDVLGIGLSAISLTGEGRESEESSFTPMQEVHYPYNLFSMIDMCDPTKEVIIEERVLVYYKYDNSPVNCVKIFNSFNLFNSTEKPGKEDTISLYDGDVYNVTTKLLSKINIGSNNERKFFKTSGPSLSVKLFANGASSHYGFIAEVVTLPISAIGFNRDVQHNISYSVFTKNQLGAINYASAGEINPMITMEWNQFTNNCLNLYGNFTTCSAAVSMDIQNTQSIFFKNNLVRGNQGGLLVKADSRGSATALKGYISNNLFKNNANNPTVHIEGRRSSPYQEVTLFRNYFTRNFVPYHNAIILKQVVSNFTYNYVHYNLGMHILEVSGFERVRLPIYQTASHNGFYRNMAVDREERGTIVAGTAGQHYVDNVLVNPDNDYEIVTVNRSL</sequence>
<name>A0A8K0KMU0_LADFU</name>
<keyword evidence="3" id="KW-0325">Glycoprotein</keyword>
<organism evidence="4 5">
    <name type="scientific">Ladona fulva</name>
    <name type="common">Scarce chaser dragonfly</name>
    <name type="synonym">Libellula fulva</name>
    <dbReference type="NCBI Taxonomy" id="123851"/>
    <lineage>
        <taxon>Eukaryota</taxon>
        <taxon>Metazoa</taxon>
        <taxon>Ecdysozoa</taxon>
        <taxon>Arthropoda</taxon>
        <taxon>Hexapoda</taxon>
        <taxon>Insecta</taxon>
        <taxon>Pterygota</taxon>
        <taxon>Palaeoptera</taxon>
        <taxon>Odonata</taxon>
        <taxon>Epiprocta</taxon>
        <taxon>Anisoptera</taxon>
        <taxon>Libelluloidea</taxon>
        <taxon>Libellulidae</taxon>
        <taxon>Ladona</taxon>
    </lineage>
</organism>
<evidence type="ECO:0000256" key="3">
    <source>
        <dbReference type="ARBA" id="ARBA00023180"/>
    </source>
</evidence>
<evidence type="ECO:0000313" key="4">
    <source>
        <dbReference type="EMBL" id="KAG8238179.1"/>
    </source>
</evidence>
<dbReference type="AlphaFoldDB" id="A0A8K0KMU0"/>
<proteinExistence type="predicted"/>
<dbReference type="EMBL" id="KZ309299">
    <property type="protein sequence ID" value="KAG8238179.1"/>
    <property type="molecule type" value="Genomic_DNA"/>
</dbReference>
<gene>
    <name evidence="4" type="ORF">J437_LFUL014055</name>
</gene>
<keyword evidence="1" id="KW-0732">Signal</keyword>
<evidence type="ECO:0000256" key="1">
    <source>
        <dbReference type="ARBA" id="ARBA00022729"/>
    </source>
</evidence>
<reference evidence="4" key="1">
    <citation type="submission" date="2013-04" db="EMBL/GenBank/DDBJ databases">
        <authorList>
            <person name="Qu J."/>
            <person name="Murali S.C."/>
            <person name="Bandaranaike D."/>
            <person name="Bellair M."/>
            <person name="Blankenburg K."/>
            <person name="Chao H."/>
            <person name="Dinh H."/>
            <person name="Doddapaneni H."/>
            <person name="Downs B."/>
            <person name="Dugan-Rocha S."/>
            <person name="Elkadiri S."/>
            <person name="Gnanaolivu R.D."/>
            <person name="Hernandez B."/>
            <person name="Javaid M."/>
            <person name="Jayaseelan J.C."/>
            <person name="Lee S."/>
            <person name="Li M."/>
            <person name="Ming W."/>
            <person name="Munidasa M."/>
            <person name="Muniz J."/>
            <person name="Nguyen L."/>
            <person name="Ongeri F."/>
            <person name="Osuji N."/>
            <person name="Pu L.-L."/>
            <person name="Puazo M."/>
            <person name="Qu C."/>
            <person name="Quiroz J."/>
            <person name="Raj R."/>
            <person name="Weissenberger G."/>
            <person name="Xin Y."/>
            <person name="Zou X."/>
            <person name="Han Y."/>
            <person name="Richards S."/>
            <person name="Worley K."/>
            <person name="Muzny D."/>
            <person name="Gibbs R."/>
        </authorList>
    </citation>
    <scope>NUCLEOTIDE SEQUENCE</scope>
    <source>
        <strain evidence="4">Sampled in the wild</strain>
    </source>
</reference>
<evidence type="ECO:0000313" key="5">
    <source>
        <dbReference type="Proteomes" id="UP000792457"/>
    </source>
</evidence>